<evidence type="ECO:0000313" key="1">
    <source>
        <dbReference type="EMBL" id="UWL61776.1"/>
    </source>
</evidence>
<accession>A0ABY5UER0</accession>
<organism evidence="1 2">
    <name type="scientific">Brucella pseudintermedia</name>
    <dbReference type="NCBI Taxonomy" id="370111"/>
    <lineage>
        <taxon>Bacteria</taxon>
        <taxon>Pseudomonadati</taxon>
        <taxon>Pseudomonadota</taxon>
        <taxon>Alphaproteobacteria</taxon>
        <taxon>Hyphomicrobiales</taxon>
        <taxon>Brucellaceae</taxon>
        <taxon>Brucella/Ochrobactrum group</taxon>
        <taxon>Brucella</taxon>
    </lineage>
</organism>
<proteinExistence type="predicted"/>
<gene>
    <name evidence="1" type="ORF">NIK97_18000</name>
</gene>
<keyword evidence="2" id="KW-1185">Reference proteome</keyword>
<protein>
    <submittedName>
        <fullName evidence="1">Uncharacterized protein</fullName>
    </submittedName>
</protein>
<reference evidence="1" key="1">
    <citation type="submission" date="2022-06" db="EMBL/GenBank/DDBJ databases">
        <title>Complete Genome Sequence of Deoxynivalenol-bioadsorption Ochrobactrum pseudintermedium ASAG-D25.</title>
        <authorList>
            <person name="Wang N."/>
        </authorList>
    </citation>
    <scope>NUCLEOTIDE SEQUENCE</scope>
    <source>
        <strain evidence="1">ASAG-D25</strain>
    </source>
</reference>
<evidence type="ECO:0000313" key="2">
    <source>
        <dbReference type="Proteomes" id="UP001058739"/>
    </source>
</evidence>
<dbReference type="RefSeq" id="WP_167836741.1">
    <property type="nucleotide sequence ID" value="NZ_CP099968.1"/>
</dbReference>
<dbReference type="EMBL" id="CP099968">
    <property type="protein sequence ID" value="UWL61776.1"/>
    <property type="molecule type" value="Genomic_DNA"/>
</dbReference>
<dbReference type="Proteomes" id="UP001058739">
    <property type="component" value="Chromosome 02"/>
</dbReference>
<name>A0ABY5UER0_9HYPH</name>
<sequence>MDVVNHRFGIVDKTTFRNGMSRLGSAVSVVTTLSAGKRCGFTGLTP</sequence>